<evidence type="ECO:0000313" key="1">
    <source>
        <dbReference type="EMBL" id="QCD42719.1"/>
    </source>
</evidence>
<dbReference type="RefSeq" id="WP_136415893.1">
    <property type="nucleotide sequence ID" value="NZ_CP039396.1"/>
</dbReference>
<dbReference type="EMBL" id="CP039396">
    <property type="protein sequence ID" value="QCD42719.1"/>
    <property type="molecule type" value="Genomic_DNA"/>
</dbReference>
<organism evidence="1 2">
    <name type="scientific">Duncaniella dubosii</name>
    <dbReference type="NCBI Taxonomy" id="2518971"/>
    <lineage>
        <taxon>Bacteria</taxon>
        <taxon>Pseudomonadati</taxon>
        <taxon>Bacteroidota</taxon>
        <taxon>Bacteroidia</taxon>
        <taxon>Bacteroidales</taxon>
        <taxon>Muribaculaceae</taxon>
        <taxon>Duncaniella</taxon>
    </lineage>
</organism>
<protein>
    <submittedName>
        <fullName evidence="1">Uncharacterized protein</fullName>
    </submittedName>
</protein>
<keyword evidence="2" id="KW-1185">Reference proteome</keyword>
<gene>
    <name evidence="1" type="ORF">E7747_10780</name>
</gene>
<proteinExistence type="predicted"/>
<accession>A0A4P7W3V8</accession>
<reference evidence="2" key="1">
    <citation type="submission" date="2019-02" db="EMBL/GenBank/DDBJ databases">
        <title>Isolation and identification of novel species under the genus Muribaculum.</title>
        <authorList>
            <person name="Miyake S."/>
            <person name="Ding Y."/>
            <person name="Low A."/>
            <person name="Soh M."/>
            <person name="Seedorf H."/>
        </authorList>
    </citation>
    <scope>NUCLEOTIDE SEQUENCE [LARGE SCALE GENOMIC DNA]</scope>
    <source>
        <strain evidence="2">H5</strain>
    </source>
</reference>
<dbReference type="KEGG" id="ddb:E7747_10780"/>
<evidence type="ECO:0000313" key="2">
    <source>
        <dbReference type="Proteomes" id="UP000297149"/>
    </source>
</evidence>
<sequence>MIKGKGKLRKVVGHTFIDEFKKVCEKLPDNENYLFVVCDDTRNRNLPYLSYFFSVVLKYISDSLPNHPGTTALYRYFEDMFAPIHTVEIDNEQFEYCDLKSEKASDVNGVIEKVVEYALKEWGIEVPRNEDLRDPEMRELHSQAYLNQEVDWSNFISSRKLSKDERRKKKTERI</sequence>
<dbReference type="AlphaFoldDB" id="A0A4P7W3V8"/>
<name>A0A4P7W3V8_9BACT</name>
<dbReference type="Proteomes" id="UP000297149">
    <property type="component" value="Chromosome"/>
</dbReference>